<proteinExistence type="predicted"/>
<reference evidence="1" key="1">
    <citation type="submission" date="2023-10" db="EMBL/GenBank/DDBJ databases">
        <title>Genome assembly of Pristionchus species.</title>
        <authorList>
            <person name="Yoshida K."/>
            <person name="Sommer R.J."/>
        </authorList>
    </citation>
    <scope>NUCLEOTIDE SEQUENCE</scope>
    <source>
        <strain evidence="1">RS5133</strain>
    </source>
</reference>
<dbReference type="Proteomes" id="UP001432322">
    <property type="component" value="Unassembled WGS sequence"/>
</dbReference>
<accession>A0AAV5W4K4</accession>
<evidence type="ECO:0000313" key="1">
    <source>
        <dbReference type="EMBL" id="GMT25679.1"/>
    </source>
</evidence>
<sequence length="104" mass="12070">GTVFCVKPRHESSIYIPYNGQKVTAIKSWDGEIIDSDCFDVAFYFNTNTHKYIIVFQIYTAKFHPPNDLRITFIRDVEEGESNEGIMLLSRKINGRKVIYRACD</sequence>
<dbReference type="EMBL" id="BTSY01000004">
    <property type="protein sequence ID" value="GMT25679.1"/>
    <property type="molecule type" value="Genomic_DNA"/>
</dbReference>
<evidence type="ECO:0008006" key="3">
    <source>
        <dbReference type="Google" id="ProtNLM"/>
    </source>
</evidence>
<comment type="caution">
    <text evidence="1">The sequence shown here is derived from an EMBL/GenBank/DDBJ whole genome shotgun (WGS) entry which is preliminary data.</text>
</comment>
<gene>
    <name evidence="1" type="ORF">PFISCL1PPCAC_16976</name>
</gene>
<name>A0AAV5W4K4_9BILA</name>
<feature type="non-terminal residue" evidence="1">
    <location>
        <position position="1"/>
    </location>
</feature>
<feature type="non-terminal residue" evidence="1">
    <location>
        <position position="104"/>
    </location>
</feature>
<keyword evidence="2" id="KW-1185">Reference proteome</keyword>
<evidence type="ECO:0000313" key="2">
    <source>
        <dbReference type="Proteomes" id="UP001432322"/>
    </source>
</evidence>
<dbReference type="AlphaFoldDB" id="A0AAV5W4K4"/>
<protein>
    <recommendedName>
        <fullName evidence="3">Lipocalin/cytosolic fatty-acid binding domain-containing protein</fullName>
    </recommendedName>
</protein>
<organism evidence="1 2">
    <name type="scientific">Pristionchus fissidentatus</name>
    <dbReference type="NCBI Taxonomy" id="1538716"/>
    <lineage>
        <taxon>Eukaryota</taxon>
        <taxon>Metazoa</taxon>
        <taxon>Ecdysozoa</taxon>
        <taxon>Nematoda</taxon>
        <taxon>Chromadorea</taxon>
        <taxon>Rhabditida</taxon>
        <taxon>Rhabditina</taxon>
        <taxon>Diplogasteromorpha</taxon>
        <taxon>Diplogasteroidea</taxon>
        <taxon>Neodiplogasteridae</taxon>
        <taxon>Pristionchus</taxon>
    </lineage>
</organism>